<keyword evidence="4" id="KW-1185">Reference proteome</keyword>
<dbReference type="AlphaFoldDB" id="A0A1I2HED0"/>
<evidence type="ECO:0000259" key="2">
    <source>
        <dbReference type="Pfam" id="PF00582"/>
    </source>
</evidence>
<name>A0A1I2HED0_9BACT</name>
<dbReference type="PANTHER" id="PTHR46268:SF6">
    <property type="entry name" value="UNIVERSAL STRESS PROTEIN UP12"/>
    <property type="match status" value="1"/>
</dbReference>
<comment type="similarity">
    <text evidence="1">Belongs to the universal stress protein A family.</text>
</comment>
<dbReference type="STRING" id="1003.SAMN04488541_102342"/>
<dbReference type="SUPFAM" id="SSF52402">
    <property type="entry name" value="Adenine nucleotide alpha hydrolases-like"/>
    <property type="match status" value="2"/>
</dbReference>
<gene>
    <name evidence="3" type="ORF">SAMN04488541_102342</name>
</gene>
<dbReference type="Pfam" id="PF00582">
    <property type="entry name" value="Usp"/>
    <property type="match status" value="1"/>
</dbReference>
<organism evidence="3 4">
    <name type="scientific">Thermoflexibacter ruber</name>
    <dbReference type="NCBI Taxonomy" id="1003"/>
    <lineage>
        <taxon>Bacteria</taxon>
        <taxon>Pseudomonadati</taxon>
        <taxon>Bacteroidota</taxon>
        <taxon>Cytophagia</taxon>
        <taxon>Cytophagales</taxon>
        <taxon>Thermoflexibacteraceae</taxon>
        <taxon>Thermoflexibacter</taxon>
    </lineage>
</organism>
<protein>
    <submittedName>
        <fullName evidence="3">Nucleotide-binding universal stress protein, UspA family</fullName>
    </submittedName>
</protein>
<dbReference type="EMBL" id="FONY01000023">
    <property type="protein sequence ID" value="SFF27743.1"/>
    <property type="molecule type" value="Genomic_DNA"/>
</dbReference>
<proteinExistence type="inferred from homology"/>
<dbReference type="InterPro" id="IPR006016">
    <property type="entry name" value="UspA"/>
</dbReference>
<dbReference type="InterPro" id="IPR006015">
    <property type="entry name" value="Universal_stress_UspA"/>
</dbReference>
<dbReference type="PRINTS" id="PR01438">
    <property type="entry name" value="UNVRSLSTRESS"/>
</dbReference>
<reference evidence="4" key="1">
    <citation type="submission" date="2016-10" db="EMBL/GenBank/DDBJ databases">
        <authorList>
            <person name="Varghese N."/>
            <person name="Submissions S."/>
        </authorList>
    </citation>
    <scope>NUCLEOTIDE SEQUENCE [LARGE SCALE GENOMIC DNA]</scope>
    <source>
        <strain>GEY</strain>
        <strain evidence="4">DSM 9560</strain>
    </source>
</reference>
<dbReference type="OrthoDB" id="9788959at2"/>
<feature type="domain" description="UspA" evidence="2">
    <location>
        <begin position="1"/>
        <end position="146"/>
    </location>
</feature>
<dbReference type="PANTHER" id="PTHR46268">
    <property type="entry name" value="STRESS RESPONSE PROTEIN NHAX"/>
    <property type="match status" value="1"/>
</dbReference>
<evidence type="ECO:0000256" key="1">
    <source>
        <dbReference type="ARBA" id="ARBA00008791"/>
    </source>
</evidence>
<dbReference type="Gene3D" id="3.40.50.12370">
    <property type="match status" value="1"/>
</dbReference>
<evidence type="ECO:0000313" key="3">
    <source>
        <dbReference type="EMBL" id="SFF27743.1"/>
    </source>
</evidence>
<accession>A0A1I2HED0</accession>
<sequence length="291" mass="33106">MKKFLIPTDFSNNAGKAMRFAMRAAQNNPQMHLVFFHATSTEIPARTPSRMYAELVEEDIAEGLEKLKKEVHAQFKELEMNPSDVSSETVAIYGSFKDNIQSEVKRLGIDMIIMGTCGASGLKKVFFGSNTVSVMERVNCPLLAIPDNYKFHAVKHIAYAADFLAVEEGFEYVVELAKLFNASIDIFHINSILPHRIEPDTFDKTQFVEKLKKKFDYDALTLEFIELSEEDSDDALLGIQMYVSEKHPSILAMATYDRAWIEKLINPSLTKEMLFHTEIPLFAFKKKGEQE</sequence>
<evidence type="ECO:0000313" key="4">
    <source>
        <dbReference type="Proteomes" id="UP000199513"/>
    </source>
</evidence>
<dbReference type="Proteomes" id="UP000199513">
    <property type="component" value="Unassembled WGS sequence"/>
</dbReference>
<dbReference type="CDD" id="cd00293">
    <property type="entry name" value="USP-like"/>
    <property type="match status" value="1"/>
</dbReference>
<dbReference type="RefSeq" id="WP_091546306.1">
    <property type="nucleotide sequence ID" value="NZ_FONY01000023.1"/>
</dbReference>